<dbReference type="SUPFAM" id="SSF51735">
    <property type="entry name" value="NAD(P)-binding Rossmann-fold domains"/>
    <property type="match status" value="1"/>
</dbReference>
<organism evidence="4 5">
    <name type="scientific">Seiridium cardinale</name>
    <dbReference type="NCBI Taxonomy" id="138064"/>
    <lineage>
        <taxon>Eukaryota</taxon>
        <taxon>Fungi</taxon>
        <taxon>Dikarya</taxon>
        <taxon>Ascomycota</taxon>
        <taxon>Pezizomycotina</taxon>
        <taxon>Sordariomycetes</taxon>
        <taxon>Xylariomycetidae</taxon>
        <taxon>Amphisphaeriales</taxon>
        <taxon>Sporocadaceae</taxon>
        <taxon>Seiridium</taxon>
    </lineage>
</organism>
<protein>
    <submittedName>
        <fullName evidence="4">Uncharacterized protein</fullName>
    </submittedName>
</protein>
<proteinExistence type="inferred from homology"/>
<dbReference type="Gene3D" id="3.40.50.720">
    <property type="entry name" value="NAD(P)-binding Rossmann-like Domain"/>
    <property type="match status" value="1"/>
</dbReference>
<name>A0ABR2XUC7_9PEZI</name>
<dbReference type="PROSITE" id="PS00061">
    <property type="entry name" value="ADH_SHORT"/>
    <property type="match status" value="1"/>
</dbReference>
<evidence type="ECO:0000256" key="1">
    <source>
        <dbReference type="ARBA" id="ARBA00006484"/>
    </source>
</evidence>
<dbReference type="PRINTS" id="PR00081">
    <property type="entry name" value="GDHRDH"/>
</dbReference>
<dbReference type="CDD" id="cd05233">
    <property type="entry name" value="SDR_c"/>
    <property type="match status" value="1"/>
</dbReference>
<evidence type="ECO:0000256" key="3">
    <source>
        <dbReference type="ARBA" id="ARBA00023002"/>
    </source>
</evidence>
<accession>A0ABR2XUC7</accession>
<keyword evidence="5" id="KW-1185">Reference proteome</keyword>
<dbReference type="InterPro" id="IPR020904">
    <property type="entry name" value="Sc_DH/Rdtase_CS"/>
</dbReference>
<dbReference type="EMBL" id="JARVKM010000022">
    <property type="protein sequence ID" value="KAK9777221.1"/>
    <property type="molecule type" value="Genomic_DNA"/>
</dbReference>
<comment type="similarity">
    <text evidence="1">Belongs to the short-chain dehydrogenases/reductases (SDR) family.</text>
</comment>
<dbReference type="InterPro" id="IPR002347">
    <property type="entry name" value="SDR_fam"/>
</dbReference>
<dbReference type="Pfam" id="PF13561">
    <property type="entry name" value="adh_short_C2"/>
    <property type="match status" value="1"/>
</dbReference>
<dbReference type="CDD" id="cd02231">
    <property type="entry name" value="cupin_BLL6423-like"/>
    <property type="match status" value="1"/>
</dbReference>
<reference evidence="4 5" key="1">
    <citation type="submission" date="2024-02" db="EMBL/GenBank/DDBJ databases">
        <title>First draft genome assembly of two strains of Seiridium cardinale.</title>
        <authorList>
            <person name="Emiliani G."/>
            <person name="Scali E."/>
        </authorList>
    </citation>
    <scope>NUCLEOTIDE SEQUENCE [LARGE SCALE GENOMIC DNA]</scope>
    <source>
        <strain evidence="4 5">BM-138-000479</strain>
    </source>
</reference>
<comment type="caution">
    <text evidence="4">The sequence shown here is derived from an EMBL/GenBank/DDBJ whole genome shotgun (WGS) entry which is preliminary data.</text>
</comment>
<evidence type="ECO:0000256" key="2">
    <source>
        <dbReference type="ARBA" id="ARBA00022857"/>
    </source>
</evidence>
<keyword evidence="2" id="KW-0521">NADP</keyword>
<keyword evidence="3" id="KW-0560">Oxidoreductase</keyword>
<dbReference type="Proteomes" id="UP001465668">
    <property type="component" value="Unassembled WGS sequence"/>
</dbReference>
<dbReference type="Gene3D" id="2.60.120.10">
    <property type="entry name" value="Jelly Rolls"/>
    <property type="match status" value="1"/>
</dbReference>
<dbReference type="InterPro" id="IPR036291">
    <property type="entry name" value="NAD(P)-bd_dom_sf"/>
</dbReference>
<evidence type="ECO:0000313" key="4">
    <source>
        <dbReference type="EMBL" id="KAK9777221.1"/>
    </source>
</evidence>
<evidence type="ECO:0000313" key="5">
    <source>
        <dbReference type="Proteomes" id="UP001465668"/>
    </source>
</evidence>
<dbReference type="SUPFAM" id="SSF51182">
    <property type="entry name" value="RmlC-like cupins"/>
    <property type="match status" value="1"/>
</dbReference>
<dbReference type="InterPro" id="IPR011051">
    <property type="entry name" value="RmlC_Cupin_sf"/>
</dbReference>
<dbReference type="PRINTS" id="PR00080">
    <property type="entry name" value="SDRFAMILY"/>
</dbReference>
<sequence length="468" mass="50430">MDLNGAALVIGGGSGIGKACALSFAKFGIRSLVVADIQSDAAEAAAIECRAVVTTREVRVEAVSIDVTSRDSVDTVLKQVAQTLGRIDYCVHAAGVGVKIANQIAEADATEFEQMLKVNVTGAFLVMRAISAIMKSQEPIPLRSGSPERGSTRGSIVIIGSASAMVATPNMVQYTTAKHAVLGMTKNAALDNAAHGVRVNSVCPSWVDTPMVRKAMDDVPDLADMIKAAVPIGRIALADEVADAVMFFCSSMSSYATGCNMFCDLVTLRSSTMTSDTKGYYTESFPAPGLRQIFRHITGRNEQGQSVFLHSDHGDHYRLMVEKQAVANILYSTRETPVDLNDNVDIKKAKDEEPPFHYQSGSIVRMIDFGPGVESPLHRAMTIDYGIVVEGVFELLLDSGEKRIMRQGDICVQRATAHKWKNITGNGTLPGRMMWVLLDCKPVIGTDGKKVEGDLGDLKKEYVGRGTY</sequence>
<dbReference type="PANTHER" id="PTHR24321:SF12">
    <property type="entry name" value="SHORT-CHAIN DEHYDROGENASE_REDUCTASE FAMILY, PUTATIVE (AFU_ORTHOLOGUE AFUA_5G14340)-RELATED"/>
    <property type="match status" value="1"/>
</dbReference>
<gene>
    <name evidence="4" type="ORF">SCAR479_05950</name>
</gene>
<dbReference type="PANTHER" id="PTHR24321">
    <property type="entry name" value="DEHYDROGENASES, SHORT CHAIN"/>
    <property type="match status" value="1"/>
</dbReference>
<dbReference type="InterPro" id="IPR014710">
    <property type="entry name" value="RmlC-like_jellyroll"/>
</dbReference>